<dbReference type="PRINTS" id="PR00469">
    <property type="entry name" value="PNDRDTASEII"/>
</dbReference>
<dbReference type="PANTHER" id="PTHR42913:SF3">
    <property type="entry name" value="64 KDA MITOCHONDRIAL NADH DEHYDROGENASE (EUROFUNG)"/>
    <property type="match status" value="1"/>
</dbReference>
<dbReference type="RefSeq" id="WP_083166851.1">
    <property type="nucleotide sequence ID" value="NZ_AP022619.1"/>
</dbReference>
<evidence type="ECO:0000256" key="4">
    <source>
        <dbReference type="ARBA" id="ARBA00022827"/>
    </source>
</evidence>
<dbReference type="Pfam" id="PF07992">
    <property type="entry name" value="Pyr_redox_2"/>
    <property type="match status" value="1"/>
</dbReference>
<comment type="cofactor">
    <cofactor evidence="1">
        <name>FAD</name>
        <dbReference type="ChEBI" id="CHEBI:57692"/>
    </cofactor>
</comment>
<dbReference type="InterPro" id="IPR051169">
    <property type="entry name" value="NADH-Q_oxidoreductase"/>
</dbReference>
<evidence type="ECO:0000256" key="5">
    <source>
        <dbReference type="ARBA" id="ARBA00023002"/>
    </source>
</evidence>
<dbReference type="PRINTS" id="PR00368">
    <property type="entry name" value="FADPNR"/>
</dbReference>
<dbReference type="EMBL" id="MVIE01000001">
    <property type="protein sequence ID" value="ORB46320.1"/>
    <property type="molecule type" value="Genomic_DNA"/>
</dbReference>
<comment type="similarity">
    <text evidence="2">Belongs to the NADH dehydrogenase family.</text>
</comment>
<dbReference type="AlphaFoldDB" id="A0A1X0IH45"/>
<protein>
    <submittedName>
        <fullName evidence="7">FAD-dependent oxidoreductase</fullName>
    </submittedName>
</protein>
<evidence type="ECO:0000259" key="6">
    <source>
        <dbReference type="Pfam" id="PF07992"/>
    </source>
</evidence>
<sequence>MTEVAAQKTHVVVVGGGYAGTLAANHLRQRPDIDITLVNPRPVFVERIRLHQLVADTGAATADYATLLGDGIRLVVDAVDRIDAPARRVLLSSGREVDYDYLIYAVGSTGAAPVTTVPGFADFAHPIADLESAQRLRYALADLPLTAPVTVVGGGLTGIETASELAERGRRVTLVCGAALGPSLSRRGRRSVARRLRGFGVNVLESATVTEVRWDAVVLSDGAVLSSGATIWTAGFAVPDLAARSGLSTDALGRLLTDETLTSIDNPYVVAAGDAAAPSGQPLRMSCQAAGPLGAQAANTVLSRIAGTAPARLNQAFVGQCISLGRTYATVQLARTDDTPVNMVLGGRTAASIKEAICKGTLWAIRREAAKPGSYRWLKGGKRPAPVPAEIALR</sequence>
<feature type="domain" description="FAD/NAD(P)-binding" evidence="6">
    <location>
        <begin position="10"/>
        <end position="290"/>
    </location>
</feature>
<evidence type="ECO:0000313" key="8">
    <source>
        <dbReference type="Proteomes" id="UP000192513"/>
    </source>
</evidence>
<dbReference type="Gene3D" id="3.50.50.100">
    <property type="match status" value="1"/>
</dbReference>
<dbReference type="GO" id="GO:0019646">
    <property type="term" value="P:aerobic electron transport chain"/>
    <property type="evidence" value="ECO:0007669"/>
    <property type="project" value="TreeGrafter"/>
</dbReference>
<keyword evidence="5" id="KW-0560">Oxidoreductase</keyword>
<organism evidence="7 8">
    <name type="scientific">Mycobacterium paraseoulense</name>
    <dbReference type="NCBI Taxonomy" id="590652"/>
    <lineage>
        <taxon>Bacteria</taxon>
        <taxon>Bacillati</taxon>
        <taxon>Actinomycetota</taxon>
        <taxon>Actinomycetes</taxon>
        <taxon>Mycobacteriales</taxon>
        <taxon>Mycobacteriaceae</taxon>
        <taxon>Mycobacterium</taxon>
    </lineage>
</organism>
<dbReference type="Proteomes" id="UP000192513">
    <property type="component" value="Unassembled WGS sequence"/>
</dbReference>
<reference evidence="7 8" key="1">
    <citation type="submission" date="2017-02" db="EMBL/GenBank/DDBJ databases">
        <title>The new phylogeny of genus Mycobacterium.</title>
        <authorList>
            <person name="Tortoli E."/>
            <person name="Trovato A."/>
            <person name="Cirillo D.M."/>
        </authorList>
    </citation>
    <scope>NUCLEOTIDE SEQUENCE [LARGE SCALE GENOMIC DNA]</scope>
    <source>
        <strain evidence="7 8">DSM 45000</strain>
    </source>
</reference>
<gene>
    <name evidence="7" type="ORF">BST39_00310</name>
</gene>
<keyword evidence="8" id="KW-1185">Reference proteome</keyword>
<keyword evidence="3" id="KW-0285">Flavoprotein</keyword>
<dbReference type="SUPFAM" id="SSF51905">
    <property type="entry name" value="FAD/NAD(P)-binding domain"/>
    <property type="match status" value="1"/>
</dbReference>
<evidence type="ECO:0000256" key="1">
    <source>
        <dbReference type="ARBA" id="ARBA00001974"/>
    </source>
</evidence>
<accession>A0A1X0IH45</accession>
<keyword evidence="4" id="KW-0274">FAD</keyword>
<name>A0A1X0IH45_9MYCO</name>
<dbReference type="PANTHER" id="PTHR42913">
    <property type="entry name" value="APOPTOSIS-INDUCING FACTOR 1"/>
    <property type="match status" value="1"/>
</dbReference>
<evidence type="ECO:0000313" key="7">
    <source>
        <dbReference type="EMBL" id="ORB46320.1"/>
    </source>
</evidence>
<dbReference type="InterPro" id="IPR023753">
    <property type="entry name" value="FAD/NAD-binding_dom"/>
</dbReference>
<dbReference type="STRING" id="590652.BST39_00310"/>
<comment type="caution">
    <text evidence="7">The sequence shown here is derived from an EMBL/GenBank/DDBJ whole genome shotgun (WGS) entry which is preliminary data.</text>
</comment>
<evidence type="ECO:0000256" key="2">
    <source>
        <dbReference type="ARBA" id="ARBA00005272"/>
    </source>
</evidence>
<proteinExistence type="inferred from homology"/>
<dbReference type="InterPro" id="IPR036188">
    <property type="entry name" value="FAD/NAD-bd_sf"/>
</dbReference>
<evidence type="ECO:0000256" key="3">
    <source>
        <dbReference type="ARBA" id="ARBA00022630"/>
    </source>
</evidence>
<dbReference type="OrthoDB" id="9784880at2"/>
<dbReference type="GO" id="GO:0003955">
    <property type="term" value="F:NAD(P)H dehydrogenase (quinone) activity"/>
    <property type="evidence" value="ECO:0007669"/>
    <property type="project" value="TreeGrafter"/>
</dbReference>